<name>A0A8S1CZS0_9INSE</name>
<dbReference type="Proteomes" id="UP000494165">
    <property type="component" value="Unassembled WGS sequence"/>
</dbReference>
<accession>A0A8S1CZS0</accession>
<keyword evidence="3" id="KW-1185">Reference proteome</keyword>
<evidence type="ECO:0000256" key="1">
    <source>
        <dbReference type="SAM" id="MobiDB-lite"/>
    </source>
</evidence>
<reference evidence="2 3" key="1">
    <citation type="submission" date="2020-04" db="EMBL/GenBank/DDBJ databases">
        <authorList>
            <person name="Alioto T."/>
            <person name="Alioto T."/>
            <person name="Gomez Garrido J."/>
        </authorList>
    </citation>
    <scope>NUCLEOTIDE SEQUENCE [LARGE SCALE GENOMIC DNA]</scope>
</reference>
<dbReference type="EMBL" id="CADEPI010000111">
    <property type="protein sequence ID" value="CAB3375375.1"/>
    <property type="molecule type" value="Genomic_DNA"/>
</dbReference>
<organism evidence="2 3">
    <name type="scientific">Cloeon dipterum</name>
    <dbReference type="NCBI Taxonomy" id="197152"/>
    <lineage>
        <taxon>Eukaryota</taxon>
        <taxon>Metazoa</taxon>
        <taxon>Ecdysozoa</taxon>
        <taxon>Arthropoda</taxon>
        <taxon>Hexapoda</taxon>
        <taxon>Insecta</taxon>
        <taxon>Pterygota</taxon>
        <taxon>Palaeoptera</taxon>
        <taxon>Ephemeroptera</taxon>
        <taxon>Pisciforma</taxon>
        <taxon>Baetidae</taxon>
        <taxon>Cloeon</taxon>
    </lineage>
</organism>
<feature type="compositionally biased region" description="Polar residues" evidence="1">
    <location>
        <begin position="28"/>
        <end position="65"/>
    </location>
</feature>
<protein>
    <submittedName>
        <fullName evidence="2">Uncharacterized protein</fullName>
    </submittedName>
</protein>
<sequence>MTPLRECGARAGRPDGHAFRRGAFIPHASNSPSACTNESVSAPLPTETQLSRSTPTPNLHSEQANQTTRFTILVAVIERSRDVSSGPLSHCQLDWLLELRR</sequence>
<comment type="caution">
    <text evidence="2">The sequence shown here is derived from an EMBL/GenBank/DDBJ whole genome shotgun (WGS) entry which is preliminary data.</text>
</comment>
<proteinExistence type="predicted"/>
<evidence type="ECO:0000313" key="3">
    <source>
        <dbReference type="Proteomes" id="UP000494165"/>
    </source>
</evidence>
<feature type="region of interest" description="Disordered" evidence="1">
    <location>
        <begin position="1"/>
        <end position="65"/>
    </location>
</feature>
<dbReference type="AlphaFoldDB" id="A0A8S1CZS0"/>
<gene>
    <name evidence="2" type="ORF">CLODIP_2_CD08657</name>
</gene>
<evidence type="ECO:0000313" key="2">
    <source>
        <dbReference type="EMBL" id="CAB3375375.1"/>
    </source>
</evidence>